<dbReference type="AlphaFoldDB" id="V9F527"/>
<evidence type="ECO:0000313" key="2">
    <source>
        <dbReference type="Proteomes" id="UP000018721"/>
    </source>
</evidence>
<comment type="caution">
    <text evidence="1">The sequence shown here is derived from an EMBL/GenBank/DDBJ whole genome shotgun (WGS) entry which is preliminary data.</text>
</comment>
<keyword evidence="2" id="KW-1185">Reference proteome</keyword>
<name>V9F527_PHYNI</name>
<accession>V9F527</accession>
<dbReference type="Proteomes" id="UP000018721">
    <property type="component" value="Unassembled WGS sequence"/>
</dbReference>
<dbReference type="HOGENOM" id="CLU_2818023_0_0_1"/>
<dbReference type="EMBL" id="ANIZ01001530">
    <property type="protein sequence ID" value="ETI46640.1"/>
    <property type="molecule type" value="Genomic_DNA"/>
</dbReference>
<gene>
    <name evidence="1" type="ORF">F443_08980</name>
</gene>
<protein>
    <submittedName>
        <fullName evidence="1">Uncharacterized protein</fullName>
    </submittedName>
</protein>
<evidence type="ECO:0000313" key="1">
    <source>
        <dbReference type="EMBL" id="ETI46640.1"/>
    </source>
</evidence>
<reference evidence="1 2" key="1">
    <citation type="submission" date="2013-11" db="EMBL/GenBank/DDBJ databases">
        <title>The Genome Sequence of Phytophthora parasitica P1569.</title>
        <authorList>
            <consortium name="The Broad Institute Genomics Platform"/>
            <person name="Russ C."/>
            <person name="Tyler B."/>
            <person name="Panabieres F."/>
            <person name="Shan W."/>
            <person name="Tripathy S."/>
            <person name="Grunwald N."/>
            <person name="Machado M."/>
            <person name="Johnson C.S."/>
            <person name="Arredondo F."/>
            <person name="Hong C."/>
            <person name="Coffey M."/>
            <person name="Young S.K."/>
            <person name="Zeng Q."/>
            <person name="Gargeya S."/>
            <person name="Fitzgerald M."/>
            <person name="Abouelleil A."/>
            <person name="Alvarado L."/>
            <person name="Chapman S.B."/>
            <person name="Gainer-Dewar J."/>
            <person name="Goldberg J."/>
            <person name="Griggs A."/>
            <person name="Gujja S."/>
            <person name="Hansen M."/>
            <person name="Howarth C."/>
            <person name="Imamovic A."/>
            <person name="Ireland A."/>
            <person name="Larimer J."/>
            <person name="McCowan C."/>
            <person name="Murphy C."/>
            <person name="Pearson M."/>
            <person name="Poon T.W."/>
            <person name="Priest M."/>
            <person name="Roberts A."/>
            <person name="Saif S."/>
            <person name="Shea T."/>
            <person name="Sykes S."/>
            <person name="Wortman J."/>
            <person name="Nusbaum C."/>
            <person name="Birren B."/>
        </authorList>
    </citation>
    <scope>NUCLEOTIDE SEQUENCE [LARGE SCALE GENOMIC DNA]</scope>
    <source>
        <strain evidence="1 2">P1569</strain>
    </source>
</reference>
<organism evidence="1 2">
    <name type="scientific">Phytophthora nicotianae P1569</name>
    <dbReference type="NCBI Taxonomy" id="1317065"/>
    <lineage>
        <taxon>Eukaryota</taxon>
        <taxon>Sar</taxon>
        <taxon>Stramenopiles</taxon>
        <taxon>Oomycota</taxon>
        <taxon>Peronosporomycetes</taxon>
        <taxon>Peronosporales</taxon>
        <taxon>Peronosporaceae</taxon>
        <taxon>Phytophthora</taxon>
    </lineage>
</organism>
<sequence length="67" mass="7760">MTSAYSPLYNHMIEHQTPTFNLRIKGRSKNRNAHDECTCSYMYVWKKRTRQTGILEMELGSTSSGTT</sequence>
<proteinExistence type="predicted"/>